<dbReference type="AlphaFoldDB" id="A0A1Z1WMZ7"/>
<dbReference type="EMBL" id="CP021748">
    <property type="protein sequence ID" value="ARX87821.1"/>
    <property type="molecule type" value="Genomic_DNA"/>
</dbReference>
<evidence type="ECO:0000313" key="2">
    <source>
        <dbReference type="EMBL" id="ARX87821.1"/>
    </source>
</evidence>
<dbReference type="Proteomes" id="UP000195880">
    <property type="component" value="Chromosome"/>
</dbReference>
<proteinExistence type="predicted"/>
<accession>A0A1Z1WMZ7</accession>
<dbReference type="KEGG" id="salf:SMD44_07303"/>
<organism evidence="2 3">
    <name type="scientific">Streptomyces alboflavus</name>
    <dbReference type="NCBI Taxonomy" id="67267"/>
    <lineage>
        <taxon>Bacteria</taxon>
        <taxon>Bacillati</taxon>
        <taxon>Actinomycetota</taxon>
        <taxon>Actinomycetes</taxon>
        <taxon>Kitasatosporales</taxon>
        <taxon>Streptomycetaceae</taxon>
        <taxon>Streptomyces</taxon>
    </lineage>
</organism>
<sequence length="54" mass="5925">MQSRTKENRSSSPAATKPPRVPVAAQPAAITATSRDAVVTWFGVRPRRAHQRAR</sequence>
<protein>
    <submittedName>
        <fullName evidence="2">Uncharacterized protein</fullName>
    </submittedName>
</protein>
<evidence type="ECO:0000256" key="1">
    <source>
        <dbReference type="SAM" id="MobiDB-lite"/>
    </source>
</evidence>
<evidence type="ECO:0000313" key="3">
    <source>
        <dbReference type="Proteomes" id="UP000195880"/>
    </source>
</evidence>
<gene>
    <name evidence="2" type="ORF">SMD44_07303</name>
</gene>
<reference evidence="2 3" key="1">
    <citation type="submission" date="2017-05" db="EMBL/GenBank/DDBJ databases">
        <title>Streptomyces alboflavus Genome sequencing and assembly.</title>
        <authorList>
            <person name="Wang Y."/>
            <person name="Du B."/>
            <person name="Ding Y."/>
            <person name="Liu H."/>
            <person name="Hou Q."/>
            <person name="Liu K."/>
            <person name="Wang C."/>
            <person name="Yao L."/>
        </authorList>
    </citation>
    <scope>NUCLEOTIDE SEQUENCE [LARGE SCALE GENOMIC DNA]</scope>
    <source>
        <strain evidence="2 3">MDJK44</strain>
    </source>
</reference>
<name>A0A1Z1WMZ7_9ACTN</name>
<feature type="region of interest" description="Disordered" evidence="1">
    <location>
        <begin position="1"/>
        <end position="30"/>
    </location>
</feature>
<keyword evidence="3" id="KW-1185">Reference proteome</keyword>